<dbReference type="InterPro" id="IPR005062">
    <property type="entry name" value="SAC3/GANP/THP3_conserved"/>
</dbReference>
<accession>A0A024U8B2</accession>
<dbReference type="Gene3D" id="1.25.40.990">
    <property type="match status" value="1"/>
</dbReference>
<dbReference type="eggNOG" id="KOG1860">
    <property type="taxonomic scope" value="Eukaryota"/>
</dbReference>
<dbReference type="GO" id="GO:0005737">
    <property type="term" value="C:cytoplasm"/>
    <property type="evidence" value="ECO:0007669"/>
    <property type="project" value="TreeGrafter"/>
</dbReference>
<dbReference type="PANTHER" id="PTHR12436">
    <property type="entry name" value="80 KDA MCM3-ASSOCIATED PROTEIN"/>
    <property type="match status" value="1"/>
</dbReference>
<dbReference type="VEuPathDB" id="FungiDB:H310_05934"/>
<dbReference type="STRING" id="157072.A0A024U8B2"/>
<dbReference type="GeneID" id="20082984"/>
<reference evidence="2" key="1">
    <citation type="submission" date="2013-12" db="EMBL/GenBank/DDBJ databases">
        <title>The Genome Sequence of Aphanomyces invadans NJM9701.</title>
        <authorList>
            <consortium name="The Broad Institute Genomics Platform"/>
            <person name="Russ C."/>
            <person name="Tyler B."/>
            <person name="van West P."/>
            <person name="Dieguez-Uribeondo J."/>
            <person name="Young S.K."/>
            <person name="Zeng Q."/>
            <person name="Gargeya S."/>
            <person name="Fitzgerald M."/>
            <person name="Abouelleil A."/>
            <person name="Alvarado L."/>
            <person name="Chapman S.B."/>
            <person name="Gainer-Dewar J."/>
            <person name="Goldberg J."/>
            <person name="Griggs A."/>
            <person name="Gujja S."/>
            <person name="Hansen M."/>
            <person name="Howarth C."/>
            <person name="Imamovic A."/>
            <person name="Ireland A."/>
            <person name="Larimer J."/>
            <person name="McCowan C."/>
            <person name="Murphy C."/>
            <person name="Pearson M."/>
            <person name="Poon T.W."/>
            <person name="Priest M."/>
            <person name="Roberts A."/>
            <person name="Saif S."/>
            <person name="Shea T."/>
            <person name="Sykes S."/>
            <person name="Wortman J."/>
            <person name="Nusbaum C."/>
            <person name="Birren B."/>
        </authorList>
    </citation>
    <scope>NUCLEOTIDE SEQUENCE [LARGE SCALE GENOMIC DNA]</scope>
    <source>
        <strain evidence="2">NJM9701</strain>
    </source>
</reference>
<dbReference type="InterPro" id="IPR045107">
    <property type="entry name" value="SAC3/GANP/THP3"/>
</dbReference>
<dbReference type="Pfam" id="PF03399">
    <property type="entry name" value="SAC3_GANP"/>
    <property type="match status" value="1"/>
</dbReference>
<evidence type="ECO:0000259" key="1">
    <source>
        <dbReference type="Pfam" id="PF03399"/>
    </source>
</evidence>
<organism evidence="2">
    <name type="scientific">Aphanomyces invadans</name>
    <dbReference type="NCBI Taxonomy" id="157072"/>
    <lineage>
        <taxon>Eukaryota</taxon>
        <taxon>Sar</taxon>
        <taxon>Stramenopiles</taxon>
        <taxon>Oomycota</taxon>
        <taxon>Saprolegniomycetes</taxon>
        <taxon>Saprolegniales</taxon>
        <taxon>Verrucalvaceae</taxon>
        <taxon>Aphanomyces</taxon>
    </lineage>
</organism>
<proteinExistence type="predicted"/>
<gene>
    <name evidence="2" type="ORF">H310_05934</name>
</gene>
<protein>
    <recommendedName>
        <fullName evidence="1">SAC3/GANP/THP3 conserved domain-containing protein</fullName>
    </recommendedName>
</protein>
<dbReference type="RefSeq" id="XP_008869025.1">
    <property type="nucleotide sequence ID" value="XM_008870803.1"/>
</dbReference>
<dbReference type="PANTHER" id="PTHR12436:SF3">
    <property type="entry name" value="GERMINAL-CENTER ASSOCIATED NUCLEAR PROTEIN"/>
    <property type="match status" value="1"/>
</dbReference>
<evidence type="ECO:0000313" key="2">
    <source>
        <dbReference type="EMBL" id="ETW02420.1"/>
    </source>
</evidence>
<dbReference type="GO" id="GO:0006406">
    <property type="term" value="P:mRNA export from nucleus"/>
    <property type="evidence" value="ECO:0007669"/>
    <property type="project" value="TreeGrafter"/>
</dbReference>
<sequence>MRGCCVRMCPALEAQERSENHELSKYERPPYGCPVKRYRRSAAGTMIDPADVRPVPVLLETTHHLLSLLPSELELPLDLYHFLDDRFRAIRTDLVLQEDAPPAILQPIARFYLLAQCILRHSTSKNLDGRSVSFASLKHLLEEQMHSILAQLKVSSLEFEQYYLLVLMDSASFSLTLRDVYIRSANAQALWSWFRSNTRRGNSEHILHRAILFGRLADQYHQHLIVLSKAFTKQDKFPLSDLVRIVGLTCIDDVALLCHAFHIDVHEIESSEPFVRFNERPLQHNPDPAILAELMHLEFTRIDALRRGAPFREILLRGM</sequence>
<dbReference type="GO" id="GO:0070390">
    <property type="term" value="C:transcription export complex 2"/>
    <property type="evidence" value="ECO:0007669"/>
    <property type="project" value="TreeGrafter"/>
</dbReference>
<dbReference type="OrthoDB" id="264795at2759"/>
<feature type="domain" description="SAC3/GANP/THP3 conserved" evidence="1">
    <location>
        <begin position="8"/>
        <end position="266"/>
    </location>
</feature>
<dbReference type="AlphaFoldDB" id="A0A024U8B2"/>
<dbReference type="EMBL" id="KI913961">
    <property type="protein sequence ID" value="ETW02420.1"/>
    <property type="molecule type" value="Genomic_DNA"/>
</dbReference>
<name>A0A024U8B2_9STRA</name>